<evidence type="ECO:0000256" key="5">
    <source>
        <dbReference type="ARBA" id="ARBA00022989"/>
    </source>
</evidence>
<dbReference type="InterPro" id="IPR005828">
    <property type="entry name" value="MFS_sugar_transport-like"/>
</dbReference>
<keyword evidence="11" id="KW-1185">Reference proteome</keyword>
<evidence type="ECO:0000256" key="2">
    <source>
        <dbReference type="ARBA" id="ARBA00010992"/>
    </source>
</evidence>
<feature type="transmembrane region" description="Helical" evidence="9">
    <location>
        <begin position="101"/>
        <end position="120"/>
    </location>
</feature>
<dbReference type="NCBIfam" id="TIGR00879">
    <property type="entry name" value="SP"/>
    <property type="match status" value="1"/>
</dbReference>
<evidence type="ECO:0000256" key="1">
    <source>
        <dbReference type="ARBA" id="ARBA00004141"/>
    </source>
</evidence>
<evidence type="ECO:0008006" key="12">
    <source>
        <dbReference type="Google" id="ProtNLM"/>
    </source>
</evidence>
<protein>
    <recommendedName>
        <fullName evidence="12">Major facilitator superfamily (MFS) profile domain-containing protein</fullName>
    </recommendedName>
</protein>
<keyword evidence="3 7" id="KW-0813">Transport</keyword>
<dbReference type="SUPFAM" id="SSF103473">
    <property type="entry name" value="MFS general substrate transporter"/>
    <property type="match status" value="1"/>
</dbReference>
<name>A0ABX8IDW3_9ASCO</name>
<feature type="compositionally biased region" description="Basic and acidic residues" evidence="8">
    <location>
        <begin position="540"/>
        <end position="557"/>
    </location>
</feature>
<evidence type="ECO:0000256" key="6">
    <source>
        <dbReference type="ARBA" id="ARBA00023136"/>
    </source>
</evidence>
<organism evidence="10 11">
    <name type="scientific">Candidozyma haemuli</name>
    <dbReference type="NCBI Taxonomy" id="45357"/>
    <lineage>
        <taxon>Eukaryota</taxon>
        <taxon>Fungi</taxon>
        <taxon>Dikarya</taxon>
        <taxon>Ascomycota</taxon>
        <taxon>Saccharomycotina</taxon>
        <taxon>Pichiomycetes</taxon>
        <taxon>Metschnikowiaceae</taxon>
        <taxon>Candidozyma</taxon>
    </lineage>
</organism>
<gene>
    <name evidence="10" type="ORF">CA3LBN_003269</name>
</gene>
<feature type="region of interest" description="Disordered" evidence="8">
    <location>
        <begin position="527"/>
        <end position="557"/>
    </location>
</feature>
<comment type="similarity">
    <text evidence="2 7">Belongs to the major facilitator superfamily. Sugar transporter (TC 2.A.1.1) family.</text>
</comment>
<reference evidence="10 11" key="1">
    <citation type="submission" date="2021-06" db="EMBL/GenBank/DDBJ databases">
        <title>Candida outbreak in Lebanon.</title>
        <authorList>
            <person name="Finianos M."/>
        </authorList>
    </citation>
    <scope>NUCLEOTIDE SEQUENCE [LARGE SCALE GENOMIC DNA]</scope>
    <source>
        <strain evidence="10">CA3LBN</strain>
    </source>
</reference>
<keyword evidence="6 9" id="KW-0472">Membrane</keyword>
<dbReference type="PANTHER" id="PTHR48022:SF7">
    <property type="entry name" value="MAJOR FACILITATOR SUPERFAMILY (MFS) PROFILE DOMAIN-CONTAINING PROTEIN-RELATED"/>
    <property type="match status" value="1"/>
</dbReference>
<feature type="transmembrane region" description="Helical" evidence="9">
    <location>
        <begin position="430"/>
        <end position="450"/>
    </location>
</feature>
<feature type="transmembrane region" description="Helical" evidence="9">
    <location>
        <begin position="462"/>
        <end position="480"/>
    </location>
</feature>
<feature type="transmembrane region" description="Helical" evidence="9">
    <location>
        <begin position="30"/>
        <end position="54"/>
    </location>
</feature>
<evidence type="ECO:0000256" key="3">
    <source>
        <dbReference type="ARBA" id="ARBA00022448"/>
    </source>
</evidence>
<keyword evidence="4 9" id="KW-0812">Transmembrane</keyword>
<feature type="transmembrane region" description="Helical" evidence="9">
    <location>
        <begin position="159"/>
        <end position="180"/>
    </location>
</feature>
<dbReference type="Proteomes" id="UP000825434">
    <property type="component" value="Chromosome 4"/>
</dbReference>
<dbReference type="PROSITE" id="PS00217">
    <property type="entry name" value="SUGAR_TRANSPORT_2"/>
    <property type="match status" value="1"/>
</dbReference>
<proteinExistence type="inferred from homology"/>
<dbReference type="PANTHER" id="PTHR48022">
    <property type="entry name" value="PLASTIDIC GLUCOSE TRANSPORTER 4"/>
    <property type="match status" value="1"/>
</dbReference>
<evidence type="ECO:0000256" key="4">
    <source>
        <dbReference type="ARBA" id="ARBA00022692"/>
    </source>
</evidence>
<dbReference type="PROSITE" id="PS00216">
    <property type="entry name" value="SUGAR_TRANSPORT_1"/>
    <property type="match status" value="2"/>
</dbReference>
<dbReference type="EMBL" id="CP076664">
    <property type="protein sequence ID" value="QWU88946.1"/>
    <property type="molecule type" value="Genomic_DNA"/>
</dbReference>
<sequence length="557" mass="61583">MGFSKYEDSMVKPALAFRNFLDRTPKITNIYFIACISCISGMMFGFDISSMSAFLGQDAYLRFFDSPGSDMQGFITAAMSLGSFFGSMLTSFISEPFGRRASLMICAWLWMIGAAIQSSSQNRAQLIIGRFISGAGVGFGSSVAPVYGSELAPRKVRGFIGGMFQTSVTLGIMVMFYISFGLSHIDGVASFRIAWAIQIVPGLLLALGLFFIPESPRWLAKQGYWDDAEKIVAEINAKGDRESADVQIEVSEIKEQLLVEENVKAFTFANLFSKKYLPRTIVAVSAQIWQQFTGINVMMYYIVYIFEMAGISDNANLVSSSIQYVLNFCCTVAALFLMDKIGRRPLLLGGAVMMAAWQFSVAGILGNYSVPYPDSGSSSVTIRIPEDNKPAANGVIASCYLFVCSFAVSWGVVTWVYCSEMWGDSVSRQRGAALATACNWIFNFAIAMFTPPSFANINWRTYIIYASCCVAMFIQVFFFFPETKGKRLEEIDQIWIEKVPAWKSNSWKPAVPILSDAELGDKIRTQHAENESGLLNSTASEKDAVDHRENNDAADRV</sequence>
<dbReference type="PRINTS" id="PR00171">
    <property type="entry name" value="SUGRTRNSPORT"/>
</dbReference>
<evidence type="ECO:0000256" key="8">
    <source>
        <dbReference type="SAM" id="MobiDB-lite"/>
    </source>
</evidence>
<feature type="transmembrane region" description="Helical" evidence="9">
    <location>
        <begin position="192"/>
        <end position="212"/>
    </location>
</feature>
<feature type="transmembrane region" description="Helical" evidence="9">
    <location>
        <begin position="395"/>
        <end position="418"/>
    </location>
</feature>
<evidence type="ECO:0000256" key="9">
    <source>
        <dbReference type="SAM" id="Phobius"/>
    </source>
</evidence>
<dbReference type="Gene3D" id="1.20.1250.20">
    <property type="entry name" value="MFS general substrate transporter like domains"/>
    <property type="match status" value="1"/>
</dbReference>
<dbReference type="InterPro" id="IPR050360">
    <property type="entry name" value="MFS_Sugar_Transporters"/>
</dbReference>
<dbReference type="InterPro" id="IPR036259">
    <property type="entry name" value="MFS_trans_sf"/>
</dbReference>
<evidence type="ECO:0000313" key="10">
    <source>
        <dbReference type="EMBL" id="QWU88946.1"/>
    </source>
</evidence>
<dbReference type="InterPro" id="IPR003663">
    <property type="entry name" value="Sugar/inositol_transpt"/>
</dbReference>
<accession>A0ABX8IDW3</accession>
<comment type="subcellular location">
    <subcellularLocation>
        <location evidence="1">Membrane</location>
        <topology evidence="1">Multi-pass membrane protein</topology>
    </subcellularLocation>
</comment>
<dbReference type="Pfam" id="PF00083">
    <property type="entry name" value="Sugar_tr"/>
    <property type="match status" value="1"/>
</dbReference>
<keyword evidence="5 9" id="KW-1133">Transmembrane helix</keyword>
<dbReference type="InterPro" id="IPR005829">
    <property type="entry name" value="Sugar_transporter_CS"/>
</dbReference>
<feature type="transmembrane region" description="Helical" evidence="9">
    <location>
        <begin position="126"/>
        <end position="147"/>
    </location>
</feature>
<dbReference type="CDD" id="cd17356">
    <property type="entry name" value="MFS_HXT"/>
    <property type="match status" value="1"/>
</dbReference>
<evidence type="ECO:0000256" key="7">
    <source>
        <dbReference type="RuleBase" id="RU003346"/>
    </source>
</evidence>
<feature type="transmembrane region" description="Helical" evidence="9">
    <location>
        <begin position="74"/>
        <end position="94"/>
    </location>
</feature>
<evidence type="ECO:0000313" key="11">
    <source>
        <dbReference type="Proteomes" id="UP000825434"/>
    </source>
</evidence>
<feature type="transmembrane region" description="Helical" evidence="9">
    <location>
        <begin position="345"/>
        <end position="365"/>
    </location>
</feature>
<feature type="transmembrane region" description="Helical" evidence="9">
    <location>
        <begin position="322"/>
        <end position="338"/>
    </location>
</feature>